<organism evidence="1 2">
    <name type="scientific">Polyangium sorediatum</name>
    <dbReference type="NCBI Taxonomy" id="889274"/>
    <lineage>
        <taxon>Bacteria</taxon>
        <taxon>Pseudomonadati</taxon>
        <taxon>Myxococcota</taxon>
        <taxon>Polyangia</taxon>
        <taxon>Polyangiales</taxon>
        <taxon>Polyangiaceae</taxon>
        <taxon>Polyangium</taxon>
    </lineage>
</organism>
<gene>
    <name evidence="1" type="ORF">QHF89_24325</name>
</gene>
<accession>A0ABT6NWC6</accession>
<evidence type="ECO:0000313" key="1">
    <source>
        <dbReference type="EMBL" id="MDI1432645.1"/>
    </source>
</evidence>
<dbReference type="EMBL" id="JARZHI010000022">
    <property type="protein sequence ID" value="MDI1432645.1"/>
    <property type="molecule type" value="Genomic_DNA"/>
</dbReference>
<dbReference type="Proteomes" id="UP001160301">
    <property type="component" value="Unassembled WGS sequence"/>
</dbReference>
<reference evidence="1 2" key="1">
    <citation type="submission" date="2023-04" db="EMBL/GenBank/DDBJ databases">
        <title>The genome sequence of Polyangium sorediatum DSM14670.</title>
        <authorList>
            <person name="Zhang X."/>
        </authorList>
    </citation>
    <scope>NUCLEOTIDE SEQUENCE [LARGE SCALE GENOMIC DNA]</scope>
    <source>
        <strain evidence="1 2">DSM 14670</strain>
    </source>
</reference>
<proteinExistence type="predicted"/>
<keyword evidence="2" id="KW-1185">Reference proteome</keyword>
<sequence length="137" mass="15051">MTEKDKPTNAMHGDMPKEAQDALCAMIGFAEVTIALAAPRVMAKASRIPSREELLRALDSYLAIIVDAKRRPNNEDNRQYIAAEPHVIRLRELIATWEPSKDVPEDIKAAARAALVASNATAPPEGWDNYEGEPDAD</sequence>
<comment type="caution">
    <text evidence="1">The sequence shown here is derived from an EMBL/GenBank/DDBJ whole genome shotgun (WGS) entry which is preliminary data.</text>
</comment>
<evidence type="ECO:0000313" key="2">
    <source>
        <dbReference type="Proteomes" id="UP001160301"/>
    </source>
</evidence>
<dbReference type="RefSeq" id="WP_136970243.1">
    <property type="nucleotide sequence ID" value="NZ_JARZHI010000022.1"/>
</dbReference>
<name>A0ABT6NWC6_9BACT</name>
<protein>
    <submittedName>
        <fullName evidence="1">Uncharacterized protein</fullName>
    </submittedName>
</protein>